<dbReference type="AlphaFoldDB" id="A0AAN8U1U8"/>
<keyword evidence="2" id="KW-1185">Reference proteome</keyword>
<gene>
    <name evidence="1" type="ORF">RDI58_000786</name>
</gene>
<proteinExistence type="predicted"/>
<comment type="caution">
    <text evidence="1">The sequence shown here is derived from an EMBL/GenBank/DDBJ whole genome shotgun (WGS) entry which is preliminary data.</text>
</comment>
<sequence length="361" mass="41086">MYYNLYFNFQSGKMKGILCGESKDQCANETFNSENRSAQKERFNMKVAGDANASILLPLFIFLDPRKERVEVQVEHLQDCGDNIGDVVVCFGKNRNTPILDDFVISNMHESQLVALETGQTYVSSLVDVDSKNRFVTPLGAIEVQNVLVKPLGNVEAEDTHVTPAQHVRTKLPGKCGHSPYTHLSESGGTLGKTLIYCSWKHPFVHYKGFNMHNDVISHFKKWIINKLSRKHGKKTTFFTAAKNPIDPPFEFGVGRVDLMDWFLSVGFSRTSLGRFGKFLTLSHYGRLILHVDLIMYYLRKFCNYGPDNSVRVTTPDSFFIKWVAQIRDAWEANGKEERLINIHHDVAQYIRGDKILANTL</sequence>
<accession>A0AAN8U1U8</accession>
<dbReference type="Proteomes" id="UP001371456">
    <property type="component" value="Unassembled WGS sequence"/>
</dbReference>
<evidence type="ECO:0000313" key="2">
    <source>
        <dbReference type="Proteomes" id="UP001371456"/>
    </source>
</evidence>
<evidence type="ECO:0000313" key="1">
    <source>
        <dbReference type="EMBL" id="KAK6803002.1"/>
    </source>
</evidence>
<protein>
    <submittedName>
        <fullName evidence="1">Uncharacterized protein</fullName>
    </submittedName>
</protein>
<reference evidence="1 2" key="1">
    <citation type="submission" date="2024-02" db="EMBL/GenBank/DDBJ databases">
        <title>de novo genome assembly of Solanum bulbocastanum strain 11H21.</title>
        <authorList>
            <person name="Hosaka A.J."/>
        </authorList>
    </citation>
    <scope>NUCLEOTIDE SEQUENCE [LARGE SCALE GENOMIC DNA]</scope>
    <source>
        <tissue evidence="1">Young leaves</tissue>
    </source>
</reference>
<name>A0AAN8U1U8_SOLBU</name>
<organism evidence="1 2">
    <name type="scientific">Solanum bulbocastanum</name>
    <name type="common">Wild potato</name>
    <dbReference type="NCBI Taxonomy" id="147425"/>
    <lineage>
        <taxon>Eukaryota</taxon>
        <taxon>Viridiplantae</taxon>
        <taxon>Streptophyta</taxon>
        <taxon>Embryophyta</taxon>
        <taxon>Tracheophyta</taxon>
        <taxon>Spermatophyta</taxon>
        <taxon>Magnoliopsida</taxon>
        <taxon>eudicotyledons</taxon>
        <taxon>Gunneridae</taxon>
        <taxon>Pentapetalae</taxon>
        <taxon>asterids</taxon>
        <taxon>lamiids</taxon>
        <taxon>Solanales</taxon>
        <taxon>Solanaceae</taxon>
        <taxon>Solanoideae</taxon>
        <taxon>Solaneae</taxon>
        <taxon>Solanum</taxon>
    </lineage>
</organism>
<dbReference type="EMBL" id="JBANQN010000001">
    <property type="protein sequence ID" value="KAK6803002.1"/>
    <property type="molecule type" value="Genomic_DNA"/>
</dbReference>